<evidence type="ECO:0000313" key="2">
    <source>
        <dbReference type="EMBL" id="MDO7787279.1"/>
    </source>
</evidence>
<dbReference type="InterPro" id="IPR018710">
    <property type="entry name" value="DUF2232"/>
</dbReference>
<dbReference type="Pfam" id="PF09991">
    <property type="entry name" value="DUF2232"/>
    <property type="match status" value="1"/>
</dbReference>
<feature type="transmembrane region" description="Helical" evidence="1">
    <location>
        <begin position="250"/>
        <end position="270"/>
    </location>
</feature>
<keyword evidence="1" id="KW-0472">Membrane</keyword>
<keyword evidence="3" id="KW-1185">Reference proteome</keyword>
<reference evidence="2" key="2">
    <citation type="submission" date="2023-03" db="EMBL/GenBank/DDBJ databases">
        <authorList>
            <person name="Zhang Z."/>
        </authorList>
    </citation>
    <scope>NUCLEOTIDE SEQUENCE</scope>
    <source>
        <strain evidence="2">DSA</strain>
    </source>
</reference>
<organism evidence="2 3">
    <name type="scientific">Desulforamulus aquiferis</name>
    <dbReference type="NCBI Taxonomy" id="1397668"/>
    <lineage>
        <taxon>Bacteria</taxon>
        <taxon>Bacillati</taxon>
        <taxon>Bacillota</taxon>
        <taxon>Clostridia</taxon>
        <taxon>Eubacteriales</taxon>
        <taxon>Peptococcaceae</taxon>
        <taxon>Desulforamulus</taxon>
    </lineage>
</organism>
<gene>
    <name evidence="2" type="ORF">P6N53_08610</name>
</gene>
<feature type="transmembrane region" description="Helical" evidence="1">
    <location>
        <begin position="54"/>
        <end position="72"/>
    </location>
</feature>
<comment type="caution">
    <text evidence="2">The sequence shown here is derived from an EMBL/GenBank/DDBJ whole genome shotgun (WGS) entry which is preliminary data.</text>
</comment>
<dbReference type="Proteomes" id="UP001172911">
    <property type="component" value="Unassembled WGS sequence"/>
</dbReference>
<name>A0AAW7ZC69_9FIRM</name>
<feature type="transmembrane region" description="Helical" evidence="1">
    <location>
        <begin position="180"/>
        <end position="200"/>
    </location>
</feature>
<feature type="transmembrane region" description="Helical" evidence="1">
    <location>
        <begin position="78"/>
        <end position="96"/>
    </location>
</feature>
<feature type="transmembrane region" description="Helical" evidence="1">
    <location>
        <begin position="220"/>
        <end position="238"/>
    </location>
</feature>
<protein>
    <submittedName>
        <fullName evidence="2">YybS family protein</fullName>
    </submittedName>
</protein>
<accession>A0AAW7ZC69</accession>
<reference evidence="2" key="1">
    <citation type="journal article" date="2023" name="J. Hazard. Mater.">
        <title>Anaerobic biodegradation of pyrene and benzo[a]pyrene by a new sulfate-reducing Desulforamulus aquiferis strain DSA.</title>
        <authorList>
            <person name="Zhang Z."/>
            <person name="Sun J."/>
            <person name="Gong X."/>
            <person name="Wang C."/>
            <person name="Wang H."/>
        </authorList>
    </citation>
    <scope>NUCLEOTIDE SEQUENCE</scope>
    <source>
        <strain evidence="2">DSA</strain>
    </source>
</reference>
<evidence type="ECO:0000313" key="3">
    <source>
        <dbReference type="Proteomes" id="UP001172911"/>
    </source>
</evidence>
<sequence>MASFRDTRAMVEGAFIAGITAVLGLLGMFIPPFFLVISIIIPIPLAVLVRRRDLRVGVMSLVVSGFLMMVLYPDPLRVLVMFIQFGPLGLVLGLLYKNYVSSGHALVAASLVSVIASITVIILSVLFTGLSLELIQGTMNETMERAFQMYEDAGHPVPMDQQQLFRDSIKGAIFLLPGMYVLSALFSTALTYIVGGKVLVRMNYKVNSLPPFSKWRMPWYAIWGIILGLIFLLAGNHYEIRALNLVGQNLLMLFMVAFFVTGLSVLAYYYKIVPFSKPFKFVLILVVVLYIGFMYLGIIMLGLFDAVFNIRRPLPTKEK</sequence>
<dbReference type="RefSeq" id="WP_304542421.1">
    <property type="nucleotide sequence ID" value="NZ_JARPTC010000012.1"/>
</dbReference>
<feature type="transmembrane region" description="Helical" evidence="1">
    <location>
        <begin position="282"/>
        <end position="304"/>
    </location>
</feature>
<keyword evidence="1" id="KW-0812">Transmembrane</keyword>
<dbReference type="PANTHER" id="PTHR41324:SF1">
    <property type="entry name" value="DUF2232 DOMAIN-CONTAINING PROTEIN"/>
    <property type="match status" value="1"/>
</dbReference>
<dbReference type="PANTHER" id="PTHR41324">
    <property type="entry name" value="MEMBRANE PROTEIN-RELATED"/>
    <property type="match status" value="1"/>
</dbReference>
<evidence type="ECO:0000256" key="1">
    <source>
        <dbReference type="SAM" id="Phobius"/>
    </source>
</evidence>
<keyword evidence="1" id="KW-1133">Transmembrane helix</keyword>
<proteinExistence type="predicted"/>
<dbReference type="EMBL" id="JARPTC010000012">
    <property type="protein sequence ID" value="MDO7787279.1"/>
    <property type="molecule type" value="Genomic_DNA"/>
</dbReference>
<feature type="transmembrane region" description="Helical" evidence="1">
    <location>
        <begin position="14"/>
        <end position="47"/>
    </location>
</feature>
<feature type="transmembrane region" description="Helical" evidence="1">
    <location>
        <begin position="108"/>
        <end position="130"/>
    </location>
</feature>
<dbReference type="AlphaFoldDB" id="A0AAW7ZC69"/>